<feature type="compositionally biased region" description="Basic and acidic residues" evidence="2">
    <location>
        <begin position="159"/>
        <end position="170"/>
    </location>
</feature>
<feature type="region of interest" description="Disordered" evidence="2">
    <location>
        <begin position="20"/>
        <end position="50"/>
    </location>
</feature>
<feature type="region of interest" description="Disordered" evidence="2">
    <location>
        <begin position="311"/>
        <end position="332"/>
    </location>
</feature>
<proteinExistence type="predicted"/>
<feature type="compositionally biased region" description="Basic residues" evidence="2">
    <location>
        <begin position="492"/>
        <end position="511"/>
    </location>
</feature>
<evidence type="ECO:0000313" key="3">
    <source>
        <dbReference type="EMBL" id="CAI2363218.1"/>
    </source>
</evidence>
<feature type="coiled-coil region" evidence="1">
    <location>
        <begin position="236"/>
        <end position="263"/>
    </location>
</feature>
<feature type="compositionally biased region" description="Basic and acidic residues" evidence="2">
    <location>
        <begin position="22"/>
        <end position="32"/>
    </location>
</feature>
<dbReference type="AlphaFoldDB" id="A0AAD1UDJ7"/>
<organism evidence="3 4">
    <name type="scientific">Euplotes crassus</name>
    <dbReference type="NCBI Taxonomy" id="5936"/>
    <lineage>
        <taxon>Eukaryota</taxon>
        <taxon>Sar</taxon>
        <taxon>Alveolata</taxon>
        <taxon>Ciliophora</taxon>
        <taxon>Intramacronucleata</taxon>
        <taxon>Spirotrichea</taxon>
        <taxon>Hypotrichia</taxon>
        <taxon>Euplotida</taxon>
        <taxon>Euplotidae</taxon>
        <taxon>Moneuplotes</taxon>
    </lineage>
</organism>
<dbReference type="Proteomes" id="UP001295684">
    <property type="component" value="Unassembled WGS sequence"/>
</dbReference>
<keyword evidence="1" id="KW-0175">Coiled coil</keyword>
<feature type="compositionally biased region" description="Polar residues" evidence="2">
    <location>
        <begin position="515"/>
        <end position="529"/>
    </location>
</feature>
<name>A0AAD1UDJ7_EUPCR</name>
<feature type="compositionally biased region" description="Basic and acidic residues" evidence="2">
    <location>
        <begin position="311"/>
        <end position="320"/>
    </location>
</feature>
<evidence type="ECO:0000313" key="4">
    <source>
        <dbReference type="Proteomes" id="UP001295684"/>
    </source>
</evidence>
<feature type="region of interest" description="Disordered" evidence="2">
    <location>
        <begin position="430"/>
        <end position="471"/>
    </location>
</feature>
<feature type="region of interest" description="Disordered" evidence="2">
    <location>
        <begin position="492"/>
        <end position="529"/>
    </location>
</feature>
<protein>
    <submittedName>
        <fullName evidence="3">Uncharacterized protein</fullName>
    </submittedName>
</protein>
<feature type="compositionally biased region" description="Pro residues" evidence="2">
    <location>
        <begin position="33"/>
        <end position="43"/>
    </location>
</feature>
<feature type="compositionally biased region" description="Basic residues" evidence="2">
    <location>
        <begin position="437"/>
        <end position="452"/>
    </location>
</feature>
<dbReference type="EMBL" id="CAMPGE010004372">
    <property type="protein sequence ID" value="CAI2363218.1"/>
    <property type="molecule type" value="Genomic_DNA"/>
</dbReference>
<sequence length="529" mass="60892">MSNPPLKFYQHLNINSYKNLHHYKESSSETDPHCPPSDPPSQPDPNSHRLCEGEQIDFDRASTKEIKEYLEKERKGLRLEEIGQSSGQENDDFCKRKDRFKDPPLCVRTKRIEGPCPNIVTSLTQRNQDQTYNSNKLAPFTSRNNFDGNEGSKNFPSSTRDRNNCAKDERHKSFVFKSRQKKKQQRRASLHEVQSYQRQTPKTCSTRKILKQCILKNNDKQKPAQLVSEEAEKVTIKNDNLIINEMRNEISSMRKEFMNAIKEIKTSVENYSAAGEKASKYEFSATGQSYLTSKPDHHELVLDDEYSKQEIKRQSREHFGRRSAGTRSSSVQNNNSTLFYKHAFNEENANPNSLPKEKLIVKELPCSKCVTLVGNAFLQTFQTMIDGLATDSNKARGVDFSVLEAQTDQIKESINRLKYVSMKTEIEDATSPQNSYRKPRKIKPTTKAKSKCSSRPVTDYHDSIDPRTPNTGISVICSKDFDNKENQFIRNIVKKSKKSKKERKASKKQKLSKNLIEQNQWASRVLSQR</sequence>
<reference evidence="3" key="1">
    <citation type="submission" date="2023-07" db="EMBL/GenBank/DDBJ databases">
        <authorList>
            <consortium name="AG Swart"/>
            <person name="Singh M."/>
            <person name="Singh A."/>
            <person name="Seah K."/>
            <person name="Emmerich C."/>
        </authorList>
    </citation>
    <scope>NUCLEOTIDE SEQUENCE</scope>
    <source>
        <strain evidence="3">DP1</strain>
    </source>
</reference>
<comment type="caution">
    <text evidence="3">The sequence shown here is derived from an EMBL/GenBank/DDBJ whole genome shotgun (WGS) entry which is preliminary data.</text>
</comment>
<feature type="compositionally biased region" description="Polar residues" evidence="2">
    <location>
        <begin position="127"/>
        <end position="158"/>
    </location>
</feature>
<gene>
    <name evidence="3" type="ORF">ECRASSUSDP1_LOCUS4548</name>
</gene>
<evidence type="ECO:0000256" key="2">
    <source>
        <dbReference type="SAM" id="MobiDB-lite"/>
    </source>
</evidence>
<evidence type="ECO:0000256" key="1">
    <source>
        <dbReference type="SAM" id="Coils"/>
    </source>
</evidence>
<keyword evidence="4" id="KW-1185">Reference proteome</keyword>
<feature type="region of interest" description="Disordered" evidence="2">
    <location>
        <begin position="127"/>
        <end position="170"/>
    </location>
</feature>
<accession>A0AAD1UDJ7</accession>